<accession>A0ABN1G6E9</accession>
<evidence type="ECO:0000313" key="2">
    <source>
        <dbReference type="Proteomes" id="UP001500668"/>
    </source>
</evidence>
<gene>
    <name evidence="1" type="ORF">GCM10010394_38330</name>
</gene>
<protein>
    <submittedName>
        <fullName evidence="1">Uncharacterized protein</fullName>
    </submittedName>
</protein>
<evidence type="ECO:0000313" key="1">
    <source>
        <dbReference type="EMBL" id="GAA0604840.1"/>
    </source>
</evidence>
<dbReference type="EMBL" id="BAAACA010000021">
    <property type="protein sequence ID" value="GAA0604840.1"/>
    <property type="molecule type" value="Genomic_DNA"/>
</dbReference>
<dbReference type="Proteomes" id="UP001500668">
    <property type="component" value="Unassembled WGS sequence"/>
</dbReference>
<sequence>MKMTRAARRAQYPEAEYNRDRAWGRLLESPGGVRRHSRPGSSGSEPTLLEVARAYDRICQRARGIIQPDVEETDVLATLMVIRMLRDKLESDELQLISLARTKRITWERIADALELSGRQSAERRHLQLTRALRVDGTLPRTQSERVESVREQRSRRAERDWALRHGKLIRDLAARLASVEGLQARVDRSHEARILNALEGSRERGPQDHGKPMRLVWPQALRDCLAADEGFRAAPHKGGKSAADPAWERQQQEADNLHRLLGLISYATNPRNIDLSDLPELFQEIVRVNGEYQQQTRIRR</sequence>
<dbReference type="RefSeq" id="WP_344074937.1">
    <property type="nucleotide sequence ID" value="NZ_BAAACA010000021.1"/>
</dbReference>
<name>A0ABN1G6E9_9ACTN</name>
<keyword evidence="2" id="KW-1185">Reference proteome</keyword>
<comment type="caution">
    <text evidence="1">The sequence shown here is derived from an EMBL/GenBank/DDBJ whole genome shotgun (WGS) entry which is preliminary data.</text>
</comment>
<organism evidence="1 2">
    <name type="scientific">Streptomyces crystallinus</name>
    <dbReference type="NCBI Taxonomy" id="68191"/>
    <lineage>
        <taxon>Bacteria</taxon>
        <taxon>Bacillati</taxon>
        <taxon>Actinomycetota</taxon>
        <taxon>Actinomycetes</taxon>
        <taxon>Kitasatosporales</taxon>
        <taxon>Streptomycetaceae</taxon>
        <taxon>Streptomyces</taxon>
    </lineage>
</organism>
<reference evidence="2" key="1">
    <citation type="journal article" date="2019" name="Int. J. Syst. Evol. Microbiol.">
        <title>The Global Catalogue of Microorganisms (GCM) 10K type strain sequencing project: providing services to taxonomists for standard genome sequencing and annotation.</title>
        <authorList>
            <consortium name="The Broad Institute Genomics Platform"/>
            <consortium name="The Broad Institute Genome Sequencing Center for Infectious Disease"/>
            <person name="Wu L."/>
            <person name="Ma J."/>
        </authorList>
    </citation>
    <scope>NUCLEOTIDE SEQUENCE [LARGE SCALE GENOMIC DNA]</scope>
    <source>
        <strain evidence="2">JCM 5067</strain>
    </source>
</reference>
<proteinExistence type="predicted"/>